<dbReference type="EMBL" id="CAAE01004062">
    <property type="protein sequence ID" value="CAF88181.1"/>
    <property type="molecule type" value="Genomic_DNA"/>
</dbReference>
<evidence type="ECO:0000313" key="1">
    <source>
        <dbReference type="EMBL" id="CAF88181.1"/>
    </source>
</evidence>
<dbReference type="OrthoDB" id="10061052at2759"/>
<dbReference type="PANTHER" id="PTHR45913:SF11">
    <property type="entry name" value="EPM2A-INTERACTING PROTEIN 1"/>
    <property type="match status" value="1"/>
</dbReference>
<reference evidence="1" key="1">
    <citation type="journal article" date="2004" name="Nature">
        <title>Genome duplication in the teleost fish Tetraodon nigroviridis reveals the early vertebrate proto-karyotype.</title>
        <authorList>
            <person name="Jaillon O."/>
            <person name="Aury J.-M."/>
            <person name="Brunet F."/>
            <person name="Petit J.-L."/>
            <person name="Stange-Thomann N."/>
            <person name="Mauceli E."/>
            <person name="Bouneau L."/>
            <person name="Fischer C."/>
            <person name="Ozouf-Costaz C."/>
            <person name="Bernot A."/>
            <person name="Nicaud S."/>
            <person name="Jaffe D."/>
            <person name="Fisher S."/>
            <person name="Lutfalla G."/>
            <person name="Dossat C."/>
            <person name="Segurens B."/>
            <person name="Dasilva C."/>
            <person name="Salanoubat M."/>
            <person name="Levy M."/>
            <person name="Boudet N."/>
            <person name="Castellano S."/>
            <person name="Anthouard V."/>
            <person name="Jubin C."/>
            <person name="Castelli V."/>
            <person name="Katinka M."/>
            <person name="Vacherie B."/>
            <person name="Biemont C."/>
            <person name="Skalli Z."/>
            <person name="Cattolico L."/>
            <person name="Poulain J."/>
            <person name="De Berardinis V."/>
            <person name="Cruaud C."/>
            <person name="Duprat S."/>
            <person name="Brottier P."/>
            <person name="Coutanceau J.-P."/>
            <person name="Gouzy J."/>
            <person name="Parra G."/>
            <person name="Lardier G."/>
            <person name="Chapple C."/>
            <person name="McKernan K.J."/>
            <person name="McEwan P."/>
            <person name="Bosak S."/>
            <person name="Kellis M."/>
            <person name="Volff J.-N."/>
            <person name="Guigo R."/>
            <person name="Zody M.C."/>
            <person name="Mesirov J."/>
            <person name="Lindblad-Toh K."/>
            <person name="Birren B."/>
            <person name="Nusbaum C."/>
            <person name="Kahn D."/>
            <person name="Robinson-Rechavi M."/>
            <person name="Laudet V."/>
            <person name="Schachter V."/>
            <person name="Quetier F."/>
            <person name="Saurin W."/>
            <person name="Scarpelli C."/>
            <person name="Wincker P."/>
            <person name="Lander E.S."/>
            <person name="Weissenbach J."/>
            <person name="Roest Crollius H."/>
        </authorList>
    </citation>
    <scope>NUCLEOTIDE SEQUENCE [LARGE SCALE GENOMIC DNA]</scope>
</reference>
<dbReference type="KEGG" id="tng:GSTEN00001361G001"/>
<accession>Q4TG01</accession>
<name>Q4TG01_TETNG</name>
<protein>
    <submittedName>
        <fullName evidence="1">Chromosome undetermined SCAF4062, whole genome shotgun sequence</fullName>
    </submittedName>
</protein>
<proteinExistence type="predicted"/>
<dbReference type="AlphaFoldDB" id="Q4TG01"/>
<dbReference type="PANTHER" id="PTHR45913">
    <property type="entry name" value="EPM2A-INTERACTING PROTEIN 1"/>
    <property type="match status" value="1"/>
</dbReference>
<organism evidence="1">
    <name type="scientific">Tetraodon nigroviridis</name>
    <name type="common">Spotted green pufferfish</name>
    <name type="synonym">Chelonodon nigroviridis</name>
    <dbReference type="NCBI Taxonomy" id="99883"/>
    <lineage>
        <taxon>Eukaryota</taxon>
        <taxon>Metazoa</taxon>
        <taxon>Chordata</taxon>
        <taxon>Craniata</taxon>
        <taxon>Vertebrata</taxon>
        <taxon>Euteleostomi</taxon>
        <taxon>Actinopterygii</taxon>
        <taxon>Neopterygii</taxon>
        <taxon>Teleostei</taxon>
        <taxon>Neoteleostei</taxon>
        <taxon>Acanthomorphata</taxon>
        <taxon>Eupercaria</taxon>
        <taxon>Tetraodontiformes</taxon>
        <taxon>Tetradontoidea</taxon>
        <taxon>Tetraodontidae</taxon>
        <taxon>Tetraodon</taxon>
    </lineage>
</organism>
<sequence>TQGKVLHRCFELREEICLFLDNKGKDTTQLRDERFLCEMAFLCDITSHLNAVNLQLQGRGRVISDMYRTVKAFQTKRTLWEAQMPKENRFADFEAPKSRFALLSNPFAVDVESSPPNLQMELVELQCNDALKANSAAVGAAEFVRFLPDTMPQLITQAAQTLSMFGSTYLCEQLFS</sequence>
<feature type="non-terminal residue" evidence="1">
    <location>
        <position position="1"/>
    </location>
</feature>
<reference evidence="1" key="2">
    <citation type="submission" date="2004-02" db="EMBL/GenBank/DDBJ databases">
        <authorList>
            <consortium name="Genoscope"/>
            <consortium name="Whitehead Institute Centre for Genome Research"/>
        </authorList>
    </citation>
    <scope>NUCLEOTIDE SEQUENCE</scope>
</reference>
<feature type="non-terminal residue" evidence="1">
    <location>
        <position position="176"/>
    </location>
</feature>
<gene>
    <name evidence="1" type="ORF">GSTENG00001361001</name>
</gene>